<keyword evidence="1" id="KW-0805">Transcription regulation</keyword>
<dbReference type="PANTHER" id="PTHR47894">
    <property type="entry name" value="HTH-TYPE TRANSCRIPTIONAL REGULATOR GADX"/>
    <property type="match status" value="1"/>
</dbReference>
<evidence type="ECO:0000256" key="3">
    <source>
        <dbReference type="ARBA" id="ARBA00023163"/>
    </source>
</evidence>
<dbReference type="Pfam" id="PF12625">
    <property type="entry name" value="Arabinose_bd"/>
    <property type="match status" value="1"/>
</dbReference>
<keyword evidence="6" id="KW-1185">Reference proteome</keyword>
<dbReference type="SMART" id="SM00342">
    <property type="entry name" value="HTH_ARAC"/>
    <property type="match status" value="1"/>
</dbReference>
<evidence type="ECO:0000313" key="5">
    <source>
        <dbReference type="EMBL" id="MCW3488285.1"/>
    </source>
</evidence>
<protein>
    <submittedName>
        <fullName evidence="5">AraC family transcriptional regulator</fullName>
    </submittedName>
</protein>
<dbReference type="InterPro" id="IPR009057">
    <property type="entry name" value="Homeodomain-like_sf"/>
</dbReference>
<evidence type="ECO:0000256" key="1">
    <source>
        <dbReference type="ARBA" id="ARBA00023015"/>
    </source>
</evidence>
<dbReference type="SUPFAM" id="SSF46689">
    <property type="entry name" value="Homeodomain-like"/>
    <property type="match status" value="1"/>
</dbReference>
<organism evidence="5 6">
    <name type="scientific">Chitinophaga nivalis</name>
    <dbReference type="NCBI Taxonomy" id="2991709"/>
    <lineage>
        <taxon>Bacteria</taxon>
        <taxon>Pseudomonadati</taxon>
        <taxon>Bacteroidota</taxon>
        <taxon>Chitinophagia</taxon>
        <taxon>Chitinophagales</taxon>
        <taxon>Chitinophagaceae</taxon>
        <taxon>Chitinophaga</taxon>
    </lineage>
</organism>
<dbReference type="InterPro" id="IPR032687">
    <property type="entry name" value="AraC-type_N"/>
</dbReference>
<dbReference type="RefSeq" id="WP_264735087.1">
    <property type="nucleotide sequence ID" value="NZ_JAPDNR010000001.1"/>
</dbReference>
<dbReference type="Proteomes" id="UP001207742">
    <property type="component" value="Unassembled WGS sequence"/>
</dbReference>
<dbReference type="PANTHER" id="PTHR47894:SF1">
    <property type="entry name" value="HTH-TYPE TRANSCRIPTIONAL REGULATOR VQSM"/>
    <property type="match status" value="1"/>
</dbReference>
<dbReference type="Pfam" id="PF12833">
    <property type="entry name" value="HTH_18"/>
    <property type="match status" value="1"/>
</dbReference>
<dbReference type="EMBL" id="JAPDNS010000002">
    <property type="protein sequence ID" value="MCW3488285.1"/>
    <property type="molecule type" value="Genomic_DNA"/>
</dbReference>
<evidence type="ECO:0000313" key="6">
    <source>
        <dbReference type="Proteomes" id="UP001207742"/>
    </source>
</evidence>
<comment type="caution">
    <text evidence="5">The sequence shown here is derived from an EMBL/GenBank/DDBJ whole genome shotgun (WGS) entry which is preliminary data.</text>
</comment>
<evidence type="ECO:0000259" key="4">
    <source>
        <dbReference type="PROSITE" id="PS01124"/>
    </source>
</evidence>
<dbReference type="InterPro" id="IPR018060">
    <property type="entry name" value="HTH_AraC"/>
</dbReference>
<dbReference type="PROSITE" id="PS01124">
    <property type="entry name" value="HTH_ARAC_FAMILY_2"/>
    <property type="match status" value="1"/>
</dbReference>
<name>A0ABT3IWF1_9BACT</name>
<accession>A0ABT3IWF1</accession>
<keyword evidence="2" id="KW-0238">DNA-binding</keyword>
<gene>
    <name evidence="5" type="ORF">OL497_30605</name>
</gene>
<evidence type="ECO:0000256" key="2">
    <source>
        <dbReference type="ARBA" id="ARBA00023125"/>
    </source>
</evidence>
<keyword evidence="3" id="KW-0804">Transcription</keyword>
<reference evidence="5 6" key="1">
    <citation type="submission" date="2022-10" db="EMBL/GenBank/DDBJ databases">
        <title>Chitinophaga nivalis PC15 sp. nov., isolated from Pyeongchang county, South Korea.</title>
        <authorList>
            <person name="Trinh H.N."/>
        </authorList>
    </citation>
    <scope>NUCLEOTIDE SEQUENCE [LARGE SCALE GENOMIC DNA]</scope>
    <source>
        <strain evidence="5 6">PC14</strain>
    </source>
</reference>
<feature type="domain" description="HTH araC/xylS-type" evidence="4">
    <location>
        <begin position="234"/>
        <end position="332"/>
    </location>
</feature>
<sequence length="332" mass="36951">MKQLALGMIAYAVQRDVDAAQLCKHAGIDPEALKHKTCPPVTAQQLQDLWLNAGRLTNDPLFGLHFAESLRPAALGIVGEIIQSSATVGEALTHAAALTHLITDQCRMEVIRTHKTFTVQLIPHTDPGATPPYAFRQLIDLLLVMVIHELDGLVFEKIIPSAVRLAYAVPDVQEYERVFRCKPLKRAGEYSLVFDSRYWDEPLLTANHQLQGLLLQKVSSLAAQTGSQPATLQTRIYNYLLANSYLGVASLNDMAANFNLSPRSLQRKLREEGVKYQEIADAVRSSLALYYIASGNYPLKDISYMLGYNELSAFTRAFKRWTGSTPVTYQSL</sequence>
<proteinExistence type="predicted"/>
<dbReference type="Gene3D" id="1.10.10.60">
    <property type="entry name" value="Homeodomain-like"/>
    <property type="match status" value="1"/>
</dbReference>